<dbReference type="Proteomes" id="UP000477750">
    <property type="component" value="Unassembled WGS sequence"/>
</dbReference>
<feature type="region of interest" description="Disordered" evidence="1">
    <location>
        <begin position="88"/>
        <end position="112"/>
    </location>
</feature>
<dbReference type="RefSeq" id="WP_153028044.1">
    <property type="nucleotide sequence ID" value="NZ_WIAO01000075.1"/>
</dbReference>
<evidence type="ECO:0000313" key="3">
    <source>
        <dbReference type="Proteomes" id="UP000477750"/>
    </source>
</evidence>
<feature type="region of interest" description="Disordered" evidence="1">
    <location>
        <begin position="126"/>
        <end position="170"/>
    </location>
</feature>
<feature type="compositionally biased region" description="Basic and acidic residues" evidence="1">
    <location>
        <begin position="130"/>
        <end position="144"/>
    </location>
</feature>
<organism evidence="2 3">
    <name type="scientific">Glycomyces albidus</name>
    <dbReference type="NCBI Taxonomy" id="2656774"/>
    <lineage>
        <taxon>Bacteria</taxon>
        <taxon>Bacillati</taxon>
        <taxon>Actinomycetota</taxon>
        <taxon>Actinomycetes</taxon>
        <taxon>Glycomycetales</taxon>
        <taxon>Glycomycetaceae</taxon>
        <taxon>Glycomyces</taxon>
    </lineage>
</organism>
<dbReference type="InterPro" id="IPR032724">
    <property type="entry name" value="SCP1.201-like"/>
</dbReference>
<feature type="compositionally biased region" description="Low complexity" evidence="1">
    <location>
        <begin position="88"/>
        <end position="104"/>
    </location>
</feature>
<dbReference type="Pfam" id="PF14428">
    <property type="entry name" value="DddA-like"/>
    <property type="match status" value="1"/>
</dbReference>
<dbReference type="EMBL" id="WIAO01000075">
    <property type="protein sequence ID" value="MQM28977.1"/>
    <property type="molecule type" value="Genomic_DNA"/>
</dbReference>
<feature type="region of interest" description="Disordered" evidence="1">
    <location>
        <begin position="1"/>
        <end position="24"/>
    </location>
</feature>
<dbReference type="AlphaFoldDB" id="A0A6L5GGZ7"/>
<name>A0A6L5GGZ7_9ACTN</name>
<accession>A0A6L5GGZ7</accession>
<proteinExistence type="predicted"/>
<protein>
    <submittedName>
        <fullName evidence="2">Uncharacterized protein</fullName>
    </submittedName>
</protein>
<reference evidence="2 3" key="1">
    <citation type="submission" date="2019-10" db="EMBL/GenBank/DDBJ databases">
        <title>Glycomyces albidus sp. nov., a novel actinomycete isolated from rhizosphere soil of wheat (Triticum aestivum L.).</title>
        <authorList>
            <person name="Qian L."/>
        </authorList>
    </citation>
    <scope>NUCLEOTIDE SEQUENCE [LARGE SCALE GENOMIC DNA]</scope>
    <source>
        <strain evidence="2 3">NEAU-7082</strain>
    </source>
</reference>
<gene>
    <name evidence="2" type="ORF">GFD30_25945</name>
</gene>
<keyword evidence="3" id="KW-1185">Reference proteome</keyword>
<sequence>MDEVAASLGGNKSEAEGLAAQLAASKQQAEELQGQLAALGAEGAANLASAAVQTIEGLMSEAAGLAGRIGEAQAQVLAIRQGSLLTRGTAGTATTPVGSSSAPTFNPRKFDPTKLAGLRRYSEAGTAEGKLYRSDGSPHSDRVLRARPPGSSPFPPGSVRGRYRDTTPNRGHIEGEVAATMHRDQLNEATLYLNAEPCDNRGQGCKENTHAFVPEGSVLNIWAVNDDGSRVFKRVNGTGEAFNGQAGN</sequence>
<evidence type="ECO:0000313" key="2">
    <source>
        <dbReference type="EMBL" id="MQM28977.1"/>
    </source>
</evidence>
<comment type="caution">
    <text evidence="2">The sequence shown here is derived from an EMBL/GenBank/DDBJ whole genome shotgun (WGS) entry which is preliminary data.</text>
</comment>
<evidence type="ECO:0000256" key="1">
    <source>
        <dbReference type="SAM" id="MobiDB-lite"/>
    </source>
</evidence>